<evidence type="ECO:0000259" key="10">
    <source>
        <dbReference type="Pfam" id="PF02706"/>
    </source>
</evidence>
<dbReference type="RefSeq" id="WP_160485143.1">
    <property type="nucleotide sequence ID" value="NZ_WUBR01000001.1"/>
</dbReference>
<evidence type="ECO:0000256" key="6">
    <source>
        <dbReference type="ARBA" id="ARBA00022989"/>
    </source>
</evidence>
<keyword evidence="12" id="KW-1185">Reference proteome</keyword>
<evidence type="ECO:0000313" key="12">
    <source>
        <dbReference type="Proteomes" id="UP000461409"/>
    </source>
</evidence>
<dbReference type="Proteomes" id="UP000461409">
    <property type="component" value="Unassembled WGS sequence"/>
</dbReference>
<feature type="transmembrane region" description="Helical" evidence="9">
    <location>
        <begin position="49"/>
        <end position="67"/>
    </location>
</feature>
<dbReference type="AlphaFoldDB" id="A0A844XB06"/>
<keyword evidence="7 9" id="KW-0472">Membrane</keyword>
<evidence type="ECO:0000313" key="11">
    <source>
        <dbReference type="EMBL" id="MWV27587.1"/>
    </source>
</evidence>
<gene>
    <name evidence="11" type="ORF">GRF63_06680</name>
</gene>
<keyword evidence="8" id="KW-0175">Coiled coil</keyword>
<organism evidence="11 12">
    <name type="scientific">Aurantiacibacter rhizosphaerae</name>
    <dbReference type="NCBI Taxonomy" id="2691582"/>
    <lineage>
        <taxon>Bacteria</taxon>
        <taxon>Pseudomonadati</taxon>
        <taxon>Pseudomonadota</taxon>
        <taxon>Alphaproteobacteria</taxon>
        <taxon>Sphingomonadales</taxon>
        <taxon>Erythrobacteraceae</taxon>
        <taxon>Aurantiacibacter</taxon>
    </lineage>
</organism>
<keyword evidence="2" id="KW-1003">Cell membrane</keyword>
<keyword evidence="6 9" id="KW-1133">Transmembrane helix</keyword>
<dbReference type="GO" id="GO:0005886">
    <property type="term" value="C:plasma membrane"/>
    <property type="evidence" value="ECO:0007669"/>
    <property type="project" value="UniProtKB-SubCell"/>
</dbReference>
<reference evidence="11 12" key="1">
    <citation type="submission" date="2019-12" db="EMBL/GenBank/DDBJ databases">
        <authorList>
            <person name="Lee S.D."/>
        </authorList>
    </citation>
    <scope>NUCLEOTIDE SEQUENCE [LARGE SCALE GENOMIC DNA]</scope>
    <source>
        <strain evidence="11 12">GH3-10</strain>
    </source>
</reference>
<reference evidence="11 12" key="2">
    <citation type="submission" date="2020-02" db="EMBL/GenBank/DDBJ databases">
        <title>Erythrobacter dongmakensis sp. nov., isolated from a tidal mudflat.</title>
        <authorList>
            <person name="Kim I.S."/>
        </authorList>
    </citation>
    <scope>NUCLEOTIDE SEQUENCE [LARGE SCALE GENOMIC DNA]</scope>
    <source>
        <strain evidence="11 12">GH3-10</strain>
    </source>
</reference>
<evidence type="ECO:0000256" key="3">
    <source>
        <dbReference type="ARBA" id="ARBA00022692"/>
    </source>
</evidence>
<feature type="domain" description="Polysaccharide chain length determinant N-terminal" evidence="10">
    <location>
        <begin position="33"/>
        <end position="121"/>
    </location>
</feature>
<dbReference type="PANTHER" id="PTHR32309:SF13">
    <property type="entry name" value="FERRIC ENTEROBACTIN TRANSPORT PROTEIN FEPE"/>
    <property type="match status" value="1"/>
</dbReference>
<dbReference type="CDD" id="cd05387">
    <property type="entry name" value="BY-kinase"/>
    <property type="match status" value="1"/>
</dbReference>
<keyword evidence="4" id="KW-0547">Nucleotide-binding</keyword>
<proteinExistence type="predicted"/>
<evidence type="ECO:0000256" key="8">
    <source>
        <dbReference type="SAM" id="Coils"/>
    </source>
</evidence>
<sequence length="780" mass="84937">MANLVEVNNFGNNLPAERRLPWTYRPEAVAHHNLSLRDFVRLLERHKRMILLVIAAITLPVLVYQLMSPNLYSSSAHVQVQLIDEVGTNQADVSNRNEVRVSNAVRLNRSRSSAEAVIQDLDLLNDPEFRTEMGQVTGDEPAQMHRAINTLLNMLSVTSEPNSDLIQVTITSKSPELSARIANQYPDSVSNVRKGQSTQRREELLASLVAERADREEAARSASNELAEFRRDARMPFGLGTTENLSHMNQLAAEAASASANSAGSSSRSAVIGNAAGLRSTAQATSAAVQQLERQQATLIAERARYGATLGSGHPDMVRVTNELATVESELARQRADAQAAAQAVANAEAAQMREMARSQAAQDAARASRLQGALSSVRSQAFQNNENSVKLAELERNDQLANMAFASIVERIEQVRAQMQLEGVNTTVVSPAVANYDRVAPAPAKMTLVAFLGSAVLAVMMALGLDLADGRLRTSAHVARHFGLPTLGMLPRIEAGLSEEINESPVLQDPHSLFAEAARSTYSEMRALRQDGGSQSVLITSPLPNDGKSTVSLTLAAAAKVMGQSVVLVDLDLRVKGLLKDVQRNLDTPDIVDVLTGRASVDDLLQDPEVKPMLDTPEGLGPEEIENAFAVDTGRIVILSAKQPVENPAALLNAQSLRLLLADLKKHFDLLIINAPAALAVRDARAMCDFTDHTLVVSRWGRTTIEQMSATLETLSGRADGVVFDHVDYAEHARRQYGDSIQFYVDASDYYSDDYSSPSIKERIMRIFRGKRARQDEYA</sequence>
<dbReference type="Gene3D" id="3.40.50.300">
    <property type="entry name" value="P-loop containing nucleotide triphosphate hydrolases"/>
    <property type="match status" value="1"/>
</dbReference>
<dbReference type="InterPro" id="IPR027417">
    <property type="entry name" value="P-loop_NTPase"/>
</dbReference>
<feature type="coiled-coil region" evidence="8">
    <location>
        <begin position="275"/>
        <end position="351"/>
    </location>
</feature>
<dbReference type="Pfam" id="PF02706">
    <property type="entry name" value="Wzz"/>
    <property type="match status" value="1"/>
</dbReference>
<evidence type="ECO:0000256" key="7">
    <source>
        <dbReference type="ARBA" id="ARBA00023136"/>
    </source>
</evidence>
<name>A0A844XB06_9SPHN</name>
<evidence type="ECO:0000256" key="2">
    <source>
        <dbReference type="ARBA" id="ARBA00022475"/>
    </source>
</evidence>
<keyword evidence="5" id="KW-0067">ATP-binding</keyword>
<comment type="caution">
    <text evidence="11">The sequence shown here is derived from an EMBL/GenBank/DDBJ whole genome shotgun (WGS) entry which is preliminary data.</text>
</comment>
<dbReference type="GO" id="GO:0004713">
    <property type="term" value="F:protein tyrosine kinase activity"/>
    <property type="evidence" value="ECO:0007669"/>
    <property type="project" value="TreeGrafter"/>
</dbReference>
<dbReference type="EMBL" id="WUBR01000001">
    <property type="protein sequence ID" value="MWV27587.1"/>
    <property type="molecule type" value="Genomic_DNA"/>
</dbReference>
<evidence type="ECO:0000256" key="4">
    <source>
        <dbReference type="ARBA" id="ARBA00022741"/>
    </source>
</evidence>
<dbReference type="InterPro" id="IPR003856">
    <property type="entry name" value="LPS_length_determ_N"/>
</dbReference>
<evidence type="ECO:0000256" key="1">
    <source>
        <dbReference type="ARBA" id="ARBA00004651"/>
    </source>
</evidence>
<dbReference type="InterPro" id="IPR050445">
    <property type="entry name" value="Bact_polysacc_biosynth/exp"/>
</dbReference>
<evidence type="ECO:0000256" key="9">
    <source>
        <dbReference type="SAM" id="Phobius"/>
    </source>
</evidence>
<evidence type="ECO:0000256" key="5">
    <source>
        <dbReference type="ARBA" id="ARBA00022840"/>
    </source>
</evidence>
<dbReference type="PANTHER" id="PTHR32309">
    <property type="entry name" value="TYROSINE-PROTEIN KINASE"/>
    <property type="match status" value="1"/>
</dbReference>
<accession>A0A844XB06</accession>
<comment type="subcellular location">
    <subcellularLocation>
        <location evidence="1">Cell membrane</location>
        <topology evidence="1">Multi-pass membrane protein</topology>
    </subcellularLocation>
</comment>
<protein>
    <recommendedName>
        <fullName evidence="10">Polysaccharide chain length determinant N-terminal domain-containing protein</fullName>
    </recommendedName>
</protein>
<keyword evidence="3 9" id="KW-0812">Transmembrane</keyword>
<dbReference type="SUPFAM" id="SSF52540">
    <property type="entry name" value="P-loop containing nucleoside triphosphate hydrolases"/>
    <property type="match status" value="1"/>
</dbReference>
<dbReference type="InterPro" id="IPR005702">
    <property type="entry name" value="Wzc-like_C"/>
</dbReference>